<evidence type="ECO:0000313" key="3">
    <source>
        <dbReference type="Proteomes" id="UP000253729"/>
    </source>
</evidence>
<organism evidence="2 3">
    <name type="scientific">Aspergillus welwitschiae</name>
    <dbReference type="NCBI Taxonomy" id="1341132"/>
    <lineage>
        <taxon>Eukaryota</taxon>
        <taxon>Fungi</taxon>
        <taxon>Dikarya</taxon>
        <taxon>Ascomycota</taxon>
        <taxon>Pezizomycotina</taxon>
        <taxon>Eurotiomycetes</taxon>
        <taxon>Eurotiomycetidae</taxon>
        <taxon>Eurotiales</taxon>
        <taxon>Aspergillaceae</taxon>
        <taxon>Aspergillus</taxon>
        <taxon>Aspergillus subgen. Circumdati</taxon>
    </lineage>
</organism>
<reference evidence="2 3" key="1">
    <citation type="submission" date="2018-07" db="EMBL/GenBank/DDBJ databases">
        <title>The genomes of Aspergillus section Nigri reveals drivers in fungal speciation.</title>
        <authorList>
            <consortium name="DOE Joint Genome Institute"/>
            <person name="Vesth T.C."/>
            <person name="Nybo J."/>
            <person name="Theobald S."/>
            <person name="Brandl J."/>
            <person name="Frisvad J.C."/>
            <person name="Nielsen K.F."/>
            <person name="Lyhne E.K."/>
            <person name="Kogle M.E."/>
            <person name="Kuo A."/>
            <person name="Riley R."/>
            <person name="Clum A."/>
            <person name="Nolan M."/>
            <person name="Lipzen A."/>
            <person name="Salamov A."/>
            <person name="Henrissat B."/>
            <person name="Wiebenga A."/>
            <person name="De vries R.P."/>
            <person name="Grigoriev I.V."/>
            <person name="Mortensen U.H."/>
            <person name="Andersen M.R."/>
            <person name="Baker S.E."/>
        </authorList>
    </citation>
    <scope>NUCLEOTIDE SEQUENCE [LARGE SCALE GENOMIC DNA]</scope>
    <source>
        <strain evidence="2 3">CBS 139.54b</strain>
    </source>
</reference>
<protein>
    <submittedName>
        <fullName evidence="2">Uncharacterized protein</fullName>
    </submittedName>
</protein>
<feature type="region of interest" description="Disordered" evidence="1">
    <location>
        <begin position="38"/>
        <end position="73"/>
    </location>
</feature>
<dbReference type="RefSeq" id="XP_026624991.1">
    <property type="nucleotide sequence ID" value="XM_026776005.1"/>
</dbReference>
<dbReference type="AlphaFoldDB" id="A0A3F3PYH8"/>
<accession>A0A3F3PYH8</accession>
<evidence type="ECO:0000313" key="2">
    <source>
        <dbReference type="EMBL" id="RDH31969.1"/>
    </source>
</evidence>
<feature type="compositionally biased region" description="Basic and acidic residues" evidence="1">
    <location>
        <begin position="55"/>
        <end position="67"/>
    </location>
</feature>
<sequence>MDEDNRIKRTEYERAADANICTSNVSVSQQMWNPREVSCMPAKGTQPARKKKRRWGEEAKKRKEKEYIPPLIE</sequence>
<dbReference type="Proteomes" id="UP000253729">
    <property type="component" value="Unassembled WGS sequence"/>
</dbReference>
<dbReference type="GeneID" id="38144361"/>
<gene>
    <name evidence="2" type="ORF">BDQ94DRAFT_53735</name>
</gene>
<evidence type="ECO:0000256" key="1">
    <source>
        <dbReference type="SAM" id="MobiDB-lite"/>
    </source>
</evidence>
<dbReference type="EMBL" id="KZ852052">
    <property type="protein sequence ID" value="RDH31969.1"/>
    <property type="molecule type" value="Genomic_DNA"/>
</dbReference>
<keyword evidence="3" id="KW-1185">Reference proteome</keyword>
<name>A0A3F3PYH8_9EURO</name>
<proteinExistence type="predicted"/>